<dbReference type="Proteomes" id="UP000249451">
    <property type="component" value="Unassembled WGS sequence"/>
</dbReference>
<evidence type="ECO:0000313" key="3">
    <source>
        <dbReference type="Proteomes" id="UP000249451"/>
    </source>
</evidence>
<protein>
    <submittedName>
        <fullName evidence="2">DUF2993 domain-containing protein</fullName>
    </submittedName>
</protein>
<feature type="non-terminal residue" evidence="2">
    <location>
        <position position="221"/>
    </location>
</feature>
<gene>
    <name evidence="2" type="ORF">DI609_02895</name>
</gene>
<name>A0A2W5BCE6_9CORY</name>
<evidence type="ECO:0000313" key="2">
    <source>
        <dbReference type="EMBL" id="PZP02110.1"/>
    </source>
</evidence>
<comment type="caution">
    <text evidence="2">The sequence shown here is derived from an EMBL/GenBank/DDBJ whole genome shotgun (WGS) entry which is preliminary data.</text>
</comment>
<keyword evidence="1" id="KW-0812">Transmembrane</keyword>
<dbReference type="Pfam" id="PF11209">
    <property type="entry name" value="LmeA"/>
    <property type="match status" value="1"/>
</dbReference>
<organism evidence="2 3">
    <name type="scientific">Corynebacterium urealyticum</name>
    <dbReference type="NCBI Taxonomy" id="43771"/>
    <lineage>
        <taxon>Bacteria</taxon>
        <taxon>Bacillati</taxon>
        <taxon>Actinomycetota</taxon>
        <taxon>Actinomycetes</taxon>
        <taxon>Mycobacteriales</taxon>
        <taxon>Corynebacteriaceae</taxon>
        <taxon>Corynebacterium</taxon>
    </lineage>
</organism>
<sequence>MASSKSRAATAWKIFIGVLVAFLLLILIAELGLRWFIGSQMKSQFTDSAKEQGIESPEDPDVSFGASPMIFGMLNGKVPEMNMKTPSTLQIDGTQISGQPASDVHVEDMTLSQEPVAGTLRASTTVPDQFLLATFQNAIAEQSGNDTLGNLVVTAITANDAEDDLTVQFAGGLAELALKPEVHDGQLAINAEKASLFGFDLPEQATSAISDALQDGMSEQL</sequence>
<keyword evidence="1" id="KW-1133">Transmembrane helix</keyword>
<accession>A0A2W5BCE6</accession>
<reference evidence="2 3" key="1">
    <citation type="submission" date="2017-11" db="EMBL/GenBank/DDBJ databases">
        <title>Infants hospitalized years apart are colonized by the same room-sourced microbial strains.</title>
        <authorList>
            <person name="Brooks B."/>
            <person name="Olm M.R."/>
            <person name="Firek B.A."/>
            <person name="Baker R."/>
            <person name="Thomas B.C."/>
            <person name="Morowitz M.J."/>
            <person name="Banfield J.F."/>
        </authorList>
    </citation>
    <scope>NUCLEOTIDE SEQUENCE [LARGE SCALE GENOMIC DNA]</scope>
    <source>
        <strain evidence="2">S2_012_000_R3_87</strain>
    </source>
</reference>
<dbReference type="InterPro" id="IPR021373">
    <property type="entry name" value="DUF2993"/>
</dbReference>
<evidence type="ECO:0000256" key="1">
    <source>
        <dbReference type="SAM" id="Phobius"/>
    </source>
</evidence>
<dbReference type="EMBL" id="QFNY01000045">
    <property type="protein sequence ID" value="PZP02110.1"/>
    <property type="molecule type" value="Genomic_DNA"/>
</dbReference>
<keyword evidence="1" id="KW-0472">Membrane</keyword>
<feature type="transmembrane region" description="Helical" evidence="1">
    <location>
        <begin position="12"/>
        <end position="33"/>
    </location>
</feature>
<dbReference type="AlphaFoldDB" id="A0A2W5BCE6"/>
<proteinExistence type="predicted"/>